<dbReference type="InterPro" id="IPR051122">
    <property type="entry name" value="SDR_DHRS6-like"/>
</dbReference>
<protein>
    <submittedName>
        <fullName evidence="3">NAD(P)-dependent dehydrogenase, short-chain alcohol dehydrogenase family</fullName>
    </submittedName>
</protein>
<dbReference type="GO" id="GO:0016491">
    <property type="term" value="F:oxidoreductase activity"/>
    <property type="evidence" value="ECO:0007669"/>
    <property type="project" value="UniProtKB-KW"/>
</dbReference>
<dbReference type="STRING" id="1079859.SAMN04515674_117104"/>
<keyword evidence="4" id="KW-1185">Reference proteome</keyword>
<dbReference type="EMBL" id="FOXH01000017">
    <property type="protein sequence ID" value="SFQ40671.1"/>
    <property type="molecule type" value="Genomic_DNA"/>
</dbReference>
<dbReference type="PANTHER" id="PTHR43477">
    <property type="entry name" value="DIHYDROANTICAPSIN 7-DEHYDROGENASE"/>
    <property type="match status" value="1"/>
</dbReference>
<dbReference type="NCBIfam" id="NF005754">
    <property type="entry name" value="PRK07578.1"/>
    <property type="match status" value="1"/>
</dbReference>
<dbReference type="InterPro" id="IPR002347">
    <property type="entry name" value="SDR_fam"/>
</dbReference>
<dbReference type="CDD" id="cd11731">
    <property type="entry name" value="Lin1944_like_SDR_c"/>
    <property type="match status" value="1"/>
</dbReference>
<gene>
    <name evidence="3" type="ORF">SAMN04515674_117104</name>
</gene>
<proteinExistence type="inferred from homology"/>
<organism evidence="3 4">
    <name type="scientific">Pseudarcicella hirudinis</name>
    <dbReference type="NCBI Taxonomy" id="1079859"/>
    <lineage>
        <taxon>Bacteria</taxon>
        <taxon>Pseudomonadati</taxon>
        <taxon>Bacteroidota</taxon>
        <taxon>Cytophagia</taxon>
        <taxon>Cytophagales</taxon>
        <taxon>Flectobacillaceae</taxon>
        <taxon>Pseudarcicella</taxon>
    </lineage>
</organism>
<dbReference type="RefSeq" id="WP_092019358.1">
    <property type="nucleotide sequence ID" value="NZ_FOXH01000017.1"/>
</dbReference>
<dbReference type="PRINTS" id="PR00081">
    <property type="entry name" value="GDHRDH"/>
</dbReference>
<dbReference type="Pfam" id="PF13561">
    <property type="entry name" value="adh_short_C2"/>
    <property type="match status" value="1"/>
</dbReference>
<dbReference type="OrthoDB" id="9787486at2"/>
<evidence type="ECO:0000313" key="4">
    <source>
        <dbReference type="Proteomes" id="UP000199306"/>
    </source>
</evidence>
<dbReference type="InterPro" id="IPR036291">
    <property type="entry name" value="NAD(P)-bd_dom_sf"/>
</dbReference>
<dbReference type="SUPFAM" id="SSF51735">
    <property type="entry name" value="NAD(P)-binding Rossmann-fold domains"/>
    <property type="match status" value="1"/>
</dbReference>
<name>A0A1I5Y8W0_9BACT</name>
<reference evidence="3 4" key="1">
    <citation type="submission" date="2016-10" db="EMBL/GenBank/DDBJ databases">
        <authorList>
            <person name="de Groot N.N."/>
        </authorList>
    </citation>
    <scope>NUCLEOTIDE SEQUENCE [LARGE SCALE GENOMIC DNA]</scope>
    <source>
        <strain evidence="4">E92,LMG 26720,CCM 7988</strain>
    </source>
</reference>
<dbReference type="PANTHER" id="PTHR43477:SF1">
    <property type="entry name" value="DIHYDROANTICAPSIN 7-DEHYDROGENASE"/>
    <property type="match status" value="1"/>
</dbReference>
<dbReference type="AlphaFoldDB" id="A0A1I5Y8W0"/>
<keyword evidence="2" id="KW-0560">Oxidoreductase</keyword>
<comment type="similarity">
    <text evidence="1">Belongs to the short-chain dehydrogenases/reductases (SDR) family.</text>
</comment>
<sequence length="198" mass="21071">MKIIVIGASGTLGKKVVEAFEKDHEVIKAGSKSGDFHVDISSTNSIHDFFRHIGTFDALISTTGNGHFGPIAKMTDKDFRVGIDSKLLGQVNLVLIGQHYISEGGSFTLTSGIICDEPILNGLNLSTVNAGINAFVAAAAIELHNGVRINAVCPSVVEDSPAYFPSFPGYIPVSMERVKAAYVQSVLGARTGQVFKVY</sequence>
<evidence type="ECO:0000313" key="3">
    <source>
        <dbReference type="EMBL" id="SFQ40671.1"/>
    </source>
</evidence>
<dbReference type="Proteomes" id="UP000199306">
    <property type="component" value="Unassembled WGS sequence"/>
</dbReference>
<dbReference type="Gene3D" id="3.40.50.720">
    <property type="entry name" value="NAD(P)-binding Rossmann-like Domain"/>
    <property type="match status" value="1"/>
</dbReference>
<evidence type="ECO:0000256" key="1">
    <source>
        <dbReference type="ARBA" id="ARBA00006484"/>
    </source>
</evidence>
<evidence type="ECO:0000256" key="2">
    <source>
        <dbReference type="ARBA" id="ARBA00023002"/>
    </source>
</evidence>
<accession>A0A1I5Y8W0</accession>